<keyword evidence="3" id="KW-1185">Reference proteome</keyword>
<evidence type="ECO:0000256" key="1">
    <source>
        <dbReference type="SAM" id="MobiDB-lite"/>
    </source>
</evidence>
<name>A0A8R7QRY9_TRIUA</name>
<accession>A0A8R7QRY9</accession>
<evidence type="ECO:0000313" key="3">
    <source>
        <dbReference type="Proteomes" id="UP000015106"/>
    </source>
</evidence>
<dbReference type="Gramene" id="TuG1812G0600003644.01.T01">
    <property type="protein sequence ID" value="TuG1812G0600003644.01.T01"/>
    <property type="gene ID" value="TuG1812G0600003644.01"/>
</dbReference>
<dbReference type="Proteomes" id="UP000015106">
    <property type="component" value="Chromosome 6"/>
</dbReference>
<dbReference type="EnsemblPlants" id="TuG1812G0600003644.01.T01">
    <property type="protein sequence ID" value="TuG1812G0600003644.01.T01"/>
    <property type="gene ID" value="TuG1812G0600003644.01"/>
</dbReference>
<reference evidence="2" key="3">
    <citation type="submission" date="2022-06" db="UniProtKB">
        <authorList>
            <consortium name="EnsemblPlants"/>
        </authorList>
    </citation>
    <scope>IDENTIFICATION</scope>
</reference>
<feature type="compositionally biased region" description="Low complexity" evidence="1">
    <location>
        <begin position="90"/>
        <end position="99"/>
    </location>
</feature>
<reference evidence="3" key="1">
    <citation type="journal article" date="2013" name="Nature">
        <title>Draft genome of the wheat A-genome progenitor Triticum urartu.</title>
        <authorList>
            <person name="Ling H.Q."/>
            <person name="Zhao S."/>
            <person name="Liu D."/>
            <person name="Wang J."/>
            <person name="Sun H."/>
            <person name="Zhang C."/>
            <person name="Fan H."/>
            <person name="Li D."/>
            <person name="Dong L."/>
            <person name="Tao Y."/>
            <person name="Gao C."/>
            <person name="Wu H."/>
            <person name="Li Y."/>
            <person name="Cui Y."/>
            <person name="Guo X."/>
            <person name="Zheng S."/>
            <person name="Wang B."/>
            <person name="Yu K."/>
            <person name="Liang Q."/>
            <person name="Yang W."/>
            <person name="Lou X."/>
            <person name="Chen J."/>
            <person name="Feng M."/>
            <person name="Jian J."/>
            <person name="Zhang X."/>
            <person name="Luo G."/>
            <person name="Jiang Y."/>
            <person name="Liu J."/>
            <person name="Wang Z."/>
            <person name="Sha Y."/>
            <person name="Zhang B."/>
            <person name="Wu H."/>
            <person name="Tang D."/>
            <person name="Shen Q."/>
            <person name="Xue P."/>
            <person name="Zou S."/>
            <person name="Wang X."/>
            <person name="Liu X."/>
            <person name="Wang F."/>
            <person name="Yang Y."/>
            <person name="An X."/>
            <person name="Dong Z."/>
            <person name="Zhang K."/>
            <person name="Zhang X."/>
            <person name="Luo M.C."/>
            <person name="Dvorak J."/>
            <person name="Tong Y."/>
            <person name="Wang J."/>
            <person name="Yang H."/>
            <person name="Li Z."/>
            <person name="Wang D."/>
            <person name="Zhang A."/>
            <person name="Wang J."/>
        </authorList>
    </citation>
    <scope>NUCLEOTIDE SEQUENCE</scope>
    <source>
        <strain evidence="3">cv. G1812</strain>
    </source>
</reference>
<sequence>MPLPSSLLDGARNSSSSVPWFRPWMGRPRTRQPPSHPAPIPAMTMPNPHQQQPICTQPRRLQLDGGCRLAASLGPTRAWHTWNLAAAVVQNQRHGGQQQQEDKETGELSGR</sequence>
<reference evidence="2" key="2">
    <citation type="submission" date="2018-03" db="EMBL/GenBank/DDBJ databases">
        <title>The Triticum urartu genome reveals the dynamic nature of wheat genome evolution.</title>
        <authorList>
            <person name="Ling H."/>
            <person name="Ma B."/>
            <person name="Shi X."/>
            <person name="Liu H."/>
            <person name="Dong L."/>
            <person name="Sun H."/>
            <person name="Cao Y."/>
            <person name="Gao Q."/>
            <person name="Zheng S."/>
            <person name="Li Y."/>
            <person name="Yu Y."/>
            <person name="Du H."/>
            <person name="Qi M."/>
            <person name="Li Y."/>
            <person name="Yu H."/>
            <person name="Cui Y."/>
            <person name="Wang N."/>
            <person name="Chen C."/>
            <person name="Wu H."/>
            <person name="Zhao Y."/>
            <person name="Zhang J."/>
            <person name="Li Y."/>
            <person name="Zhou W."/>
            <person name="Zhang B."/>
            <person name="Hu W."/>
            <person name="Eijk M."/>
            <person name="Tang J."/>
            <person name="Witsenboer H."/>
            <person name="Zhao S."/>
            <person name="Li Z."/>
            <person name="Zhang A."/>
            <person name="Wang D."/>
            <person name="Liang C."/>
        </authorList>
    </citation>
    <scope>NUCLEOTIDE SEQUENCE [LARGE SCALE GENOMIC DNA]</scope>
    <source>
        <strain evidence="2">cv. G1812</strain>
    </source>
</reference>
<feature type="compositionally biased region" description="Basic and acidic residues" evidence="1">
    <location>
        <begin position="100"/>
        <end position="111"/>
    </location>
</feature>
<evidence type="ECO:0000313" key="2">
    <source>
        <dbReference type="EnsemblPlants" id="TuG1812G0600003644.01.T01"/>
    </source>
</evidence>
<organism evidence="2 3">
    <name type="scientific">Triticum urartu</name>
    <name type="common">Red wild einkorn</name>
    <name type="synonym">Crithodium urartu</name>
    <dbReference type="NCBI Taxonomy" id="4572"/>
    <lineage>
        <taxon>Eukaryota</taxon>
        <taxon>Viridiplantae</taxon>
        <taxon>Streptophyta</taxon>
        <taxon>Embryophyta</taxon>
        <taxon>Tracheophyta</taxon>
        <taxon>Spermatophyta</taxon>
        <taxon>Magnoliopsida</taxon>
        <taxon>Liliopsida</taxon>
        <taxon>Poales</taxon>
        <taxon>Poaceae</taxon>
        <taxon>BOP clade</taxon>
        <taxon>Pooideae</taxon>
        <taxon>Triticodae</taxon>
        <taxon>Triticeae</taxon>
        <taxon>Triticinae</taxon>
        <taxon>Triticum</taxon>
    </lineage>
</organism>
<dbReference type="AlphaFoldDB" id="A0A8R7QRY9"/>
<feature type="region of interest" description="Disordered" evidence="1">
    <location>
        <begin position="90"/>
        <end position="111"/>
    </location>
</feature>
<feature type="region of interest" description="Disordered" evidence="1">
    <location>
        <begin position="1"/>
        <end position="54"/>
    </location>
</feature>
<proteinExistence type="predicted"/>
<protein>
    <submittedName>
        <fullName evidence="2">Uncharacterized protein</fullName>
    </submittedName>
</protein>